<dbReference type="GO" id="GO:0009421">
    <property type="term" value="C:bacterial-type flagellum filament cap"/>
    <property type="evidence" value="ECO:0007669"/>
    <property type="project" value="InterPro"/>
</dbReference>
<dbReference type="RefSeq" id="WP_062187922.1">
    <property type="nucleotide sequence ID" value="NZ_CP149475.1"/>
</dbReference>
<keyword evidence="9" id="KW-1185">Reference proteome</keyword>
<comment type="subcellular location">
    <subcellularLocation>
        <location evidence="5">Secreted</location>
    </subcellularLocation>
    <subcellularLocation>
        <location evidence="5">Bacterial flagellum</location>
    </subcellularLocation>
</comment>
<keyword evidence="5" id="KW-0964">Secreted</keyword>
<feature type="domain" description="Flagellar hook-associated protein 2 C-terminal" evidence="7">
    <location>
        <begin position="582"/>
        <end position="657"/>
    </location>
</feature>
<dbReference type="Proteomes" id="UP000075653">
    <property type="component" value="Unassembled WGS sequence"/>
</dbReference>
<name>A0A149VYU8_9PROT</name>
<dbReference type="STRING" id="1789004.FEMY_10810"/>
<dbReference type="InterPro" id="IPR010809">
    <property type="entry name" value="FliD_C"/>
</dbReference>
<comment type="function">
    <text evidence="5">Required for morphogenesis and for the elongation of the flagellar filament by facilitating polymerization of the flagellin monomers at the tip of growing filament. Forms a capping structure, which prevents flagellin subunits (transported through the central channel of the flagellum) from leaking out without polymerization at the distal end.</text>
</comment>
<evidence type="ECO:0000259" key="7">
    <source>
        <dbReference type="Pfam" id="PF07195"/>
    </source>
</evidence>
<dbReference type="Pfam" id="PF02465">
    <property type="entry name" value="FliD_N"/>
    <property type="match status" value="1"/>
</dbReference>
<protein>
    <recommendedName>
        <fullName evidence="5">Flagellar hook-associated protein 2</fullName>
        <shortName evidence="5">HAP2</shortName>
    </recommendedName>
    <alternativeName>
        <fullName evidence="5">Flagellar cap protein</fullName>
    </alternativeName>
</protein>
<dbReference type="EMBL" id="LRRD01000015">
    <property type="protein sequence ID" value="KXW58392.1"/>
    <property type="molecule type" value="Genomic_DNA"/>
</dbReference>
<dbReference type="PANTHER" id="PTHR30288">
    <property type="entry name" value="FLAGELLAR CAP/ASSEMBLY PROTEIN FLID"/>
    <property type="match status" value="1"/>
</dbReference>
<dbReference type="AlphaFoldDB" id="A0A149VYU8"/>
<reference evidence="8 9" key="1">
    <citation type="submission" date="2016-01" db="EMBL/GenBank/DDBJ databases">
        <title>Genome sequence of the acidophilic iron oxidising Ferrovum strain Z-31.</title>
        <authorList>
            <person name="Poehlein A."/>
            <person name="Ullrich S.R."/>
            <person name="Schloemann M."/>
            <person name="Muehling M."/>
            <person name="Daniel R."/>
        </authorList>
    </citation>
    <scope>NUCLEOTIDE SEQUENCE [LARGE SCALE GENOMIC DNA]</scope>
    <source>
        <strain evidence="8 9">Z-31</strain>
    </source>
</reference>
<comment type="caution">
    <text evidence="8">The sequence shown here is derived from an EMBL/GenBank/DDBJ whole genome shotgun (WGS) entry which is preliminary data.</text>
</comment>
<dbReference type="Pfam" id="PF07195">
    <property type="entry name" value="FliD_C"/>
    <property type="match status" value="2"/>
</dbReference>
<dbReference type="InterPro" id="IPR003481">
    <property type="entry name" value="FliD_N"/>
</dbReference>
<dbReference type="PATRIC" id="fig|1789004.3.peg.1095"/>
<evidence type="ECO:0000313" key="9">
    <source>
        <dbReference type="Proteomes" id="UP000075653"/>
    </source>
</evidence>
<keyword evidence="3" id="KW-0175">Coiled coil</keyword>
<dbReference type="InterPro" id="IPR040026">
    <property type="entry name" value="FliD"/>
</dbReference>
<comment type="similarity">
    <text evidence="1 5">Belongs to the FliD family.</text>
</comment>
<keyword evidence="8" id="KW-0282">Flagellum</keyword>
<accession>A0A149VYU8</accession>
<evidence type="ECO:0000256" key="2">
    <source>
        <dbReference type="ARBA" id="ARBA00011255"/>
    </source>
</evidence>
<organism evidence="8 9">
    <name type="scientific">Ferrovum myxofaciens</name>
    <dbReference type="NCBI Taxonomy" id="416213"/>
    <lineage>
        <taxon>Bacteria</taxon>
        <taxon>Pseudomonadati</taxon>
        <taxon>Pseudomonadota</taxon>
        <taxon>Betaproteobacteria</taxon>
        <taxon>Ferrovales</taxon>
        <taxon>Ferrovaceae</taxon>
        <taxon>Ferrovum</taxon>
    </lineage>
</organism>
<evidence type="ECO:0000256" key="4">
    <source>
        <dbReference type="ARBA" id="ARBA00023143"/>
    </source>
</evidence>
<dbReference type="GO" id="GO:0071973">
    <property type="term" value="P:bacterial-type flagellum-dependent cell motility"/>
    <property type="evidence" value="ECO:0007669"/>
    <property type="project" value="TreeGrafter"/>
</dbReference>
<comment type="subunit">
    <text evidence="2 5">Homopentamer.</text>
</comment>
<sequence length="671" mass="66568">MAISSTSGLIPSGSMTSSSIDVASIVSQLMQVESQPVTQLQNEQSGFKSTITALNTVQGAVSSFQTAIQSLTTLGQYQNYSTTSSSSAVSATASSTATPGNYSVSVSQLAQAQSLVAAGQTSETAPIGSGASTTLTFNFGTISGGTLSGGTYTGATFTPNGNGSKTVTINSSNNSLEGIAAAINGAGMGVTATIVNDGSSTPYHLVLTGPTGLSNSMQIGVSGDATLTSLLSENPAGTQDLTQSSAALNSQMTVNGIPVSQSTNTVSNAVQGITFNLSGVTSTPATVSVSQNTGAVTSAVNQLVSAYNALNTAIQGVASYDSSTNTAGPLFGDPMVNNIQNQIRSILNTPISGTTSVYSTLAEIGVTFQQDGSMAVNTSQLNTAIATQPSDITSLFSTVGKATDSLIQFAGSTPSTQPGTYAVNLTQVATQGQLTGSAAPNLTITAGSNDTINLNVDGNSVAVTLPAGTYSTASALATQLQSSINGNSTLSAAGVFVNVAVNASGDLNLTSNVYGSASSVAVTGGDGSAGLLGSAPVQVNGLDVAGSINGAAATGSGQLLTSTAGNSSGLSLTINGGSTGSRGTVSFSQGYAVSLSNLATSLLDPISGPIAAEISGLNSNISNIGSQITNWQSRLTSIQQSLTAQYTALNVMLGTMSQTSSYLSTQLAQLR</sequence>
<keyword evidence="8" id="KW-0966">Cell projection</keyword>
<evidence type="ECO:0000256" key="3">
    <source>
        <dbReference type="ARBA" id="ARBA00023054"/>
    </source>
</evidence>
<gene>
    <name evidence="8" type="primary">fliD</name>
    <name evidence="8" type="ORF">FEMY_10810</name>
</gene>
<evidence type="ECO:0000259" key="6">
    <source>
        <dbReference type="Pfam" id="PF02465"/>
    </source>
</evidence>
<evidence type="ECO:0000256" key="1">
    <source>
        <dbReference type="ARBA" id="ARBA00009764"/>
    </source>
</evidence>
<feature type="domain" description="Flagellar hook-associated protein 2 C-terminal" evidence="7">
    <location>
        <begin position="247"/>
        <end position="401"/>
    </location>
</feature>
<proteinExistence type="inferred from homology"/>
<evidence type="ECO:0000313" key="8">
    <source>
        <dbReference type="EMBL" id="KXW58392.1"/>
    </source>
</evidence>
<dbReference type="GO" id="GO:0009424">
    <property type="term" value="C:bacterial-type flagellum hook"/>
    <property type="evidence" value="ECO:0007669"/>
    <property type="project" value="UniProtKB-UniRule"/>
</dbReference>
<evidence type="ECO:0000256" key="5">
    <source>
        <dbReference type="RuleBase" id="RU362066"/>
    </source>
</evidence>
<keyword evidence="4 5" id="KW-0975">Bacterial flagellum</keyword>
<dbReference type="GO" id="GO:0007155">
    <property type="term" value="P:cell adhesion"/>
    <property type="evidence" value="ECO:0007669"/>
    <property type="project" value="InterPro"/>
</dbReference>
<dbReference type="PANTHER" id="PTHR30288:SF0">
    <property type="entry name" value="FLAGELLAR HOOK-ASSOCIATED PROTEIN 2"/>
    <property type="match status" value="1"/>
</dbReference>
<dbReference type="GO" id="GO:0005576">
    <property type="term" value="C:extracellular region"/>
    <property type="evidence" value="ECO:0007669"/>
    <property type="project" value="UniProtKB-SubCell"/>
</dbReference>
<feature type="domain" description="Flagellar hook-associated protein 2 N-terminal" evidence="6">
    <location>
        <begin position="18"/>
        <end position="113"/>
    </location>
</feature>
<keyword evidence="8" id="KW-0969">Cilium</keyword>